<dbReference type="Proteomes" id="UP001297580">
    <property type="component" value="Chromosome"/>
</dbReference>
<accession>A0ABY9Q9S2</accession>
<feature type="domain" description="CRISPR-associated protein Cas6 C-terminal" evidence="1">
    <location>
        <begin position="203"/>
        <end position="325"/>
    </location>
</feature>
<dbReference type="Pfam" id="PF10040">
    <property type="entry name" value="CRISPR_Cas6"/>
    <property type="match status" value="1"/>
</dbReference>
<dbReference type="RefSeq" id="WP_099233508.1">
    <property type="nucleotide sequence ID" value="NZ_CP017690.1"/>
</dbReference>
<dbReference type="Gene3D" id="3.30.70.1900">
    <property type="match status" value="1"/>
</dbReference>
<dbReference type="InterPro" id="IPR019267">
    <property type="entry name" value="CRISPR-assoc_Cas6_C"/>
</dbReference>
<reference evidence="2 3" key="1">
    <citation type="submission" date="2023-08" db="EMBL/GenBank/DDBJ databases">
        <title>Complete genome sequence of Geobacillus thermodenitrificans K1041, a genetically tractable strain representative of the genus Geobacillus.</title>
        <authorList>
            <person name="Kani S."/>
            <person name="Suzuki H."/>
        </authorList>
    </citation>
    <scope>NUCLEOTIDE SEQUENCE [LARGE SCALE GENOMIC DNA]</scope>
    <source>
        <strain evidence="2 3">K1041</strain>
    </source>
</reference>
<keyword evidence="3" id="KW-1185">Reference proteome</keyword>
<dbReference type="EMBL" id="CP133461">
    <property type="protein sequence ID" value="WMV74863.1"/>
    <property type="molecule type" value="Genomic_DNA"/>
</dbReference>
<organism evidence="2 3">
    <name type="scientific">Geobacillus thermodenitrificans</name>
    <dbReference type="NCBI Taxonomy" id="33940"/>
    <lineage>
        <taxon>Bacteria</taxon>
        <taxon>Bacillati</taxon>
        <taxon>Bacillota</taxon>
        <taxon>Bacilli</taxon>
        <taxon>Bacillales</taxon>
        <taxon>Anoxybacillaceae</taxon>
        <taxon>Geobacillus</taxon>
    </lineage>
</organism>
<evidence type="ECO:0000313" key="2">
    <source>
        <dbReference type="EMBL" id="WMV74863.1"/>
    </source>
</evidence>
<gene>
    <name evidence="2" type="primary">cas6</name>
    <name evidence="2" type="ORF">HSX42_11205</name>
</gene>
<sequence length="330" mass="38363">MKSNQQTISMGESRMSSIVARLVDSFPYIHLRVVLECQRAGYIPKYKTSMIRGIVARVFKKQVCYDIEAVCGSCELNHNCMYAAMFESPHHLVHRLNRGGTVPHPYIIRCREGRTFFQTGDHLSFDMIVFGRYAKVFATHLLSSLSGVEQYDFGRGRLRFRMQTIYQLLDAESIVLVDGDSIAAAPKESRFCYQERPYEEVRLQFVTPCRMIRKGAVLRKFSVEEFLWQVKHRAHHLLLLHHEQGEIVEWDGLPLLDRKDVAIVSEQWEELSRYSMRQQQKVYLGGIKATLTMRRSEALDQWLPLLSFAEKFHVGKGASFGLGQYELWFR</sequence>
<proteinExistence type="predicted"/>
<protein>
    <submittedName>
        <fullName evidence="2">CRISPR system precrRNA processing endoribonuclease RAMP protein Cas6</fullName>
    </submittedName>
</protein>
<evidence type="ECO:0000259" key="1">
    <source>
        <dbReference type="Pfam" id="PF10040"/>
    </source>
</evidence>
<name>A0ABY9Q9S2_GEOTD</name>
<evidence type="ECO:0000313" key="3">
    <source>
        <dbReference type="Proteomes" id="UP001297580"/>
    </source>
</evidence>